<dbReference type="RefSeq" id="XP_056694095.1">
    <property type="nucleotide sequence ID" value="XM_056838117.1"/>
</dbReference>
<organism evidence="1 2">
    <name type="scientific">Spinacia oleracea</name>
    <name type="common">Spinach</name>
    <dbReference type="NCBI Taxonomy" id="3562"/>
    <lineage>
        <taxon>Eukaryota</taxon>
        <taxon>Viridiplantae</taxon>
        <taxon>Streptophyta</taxon>
        <taxon>Embryophyta</taxon>
        <taxon>Tracheophyta</taxon>
        <taxon>Spermatophyta</taxon>
        <taxon>Magnoliopsida</taxon>
        <taxon>eudicotyledons</taxon>
        <taxon>Gunneridae</taxon>
        <taxon>Pentapetalae</taxon>
        <taxon>Caryophyllales</taxon>
        <taxon>Chenopodiaceae</taxon>
        <taxon>Chenopodioideae</taxon>
        <taxon>Anserineae</taxon>
        <taxon>Spinacia</taxon>
    </lineage>
</organism>
<evidence type="ECO:0000313" key="2">
    <source>
        <dbReference type="RefSeq" id="XP_056694095.1"/>
    </source>
</evidence>
<protein>
    <submittedName>
        <fullName evidence="2">Uncharacterized protein isoform X2</fullName>
    </submittedName>
</protein>
<name>A0ABM3REQ5_SPIOL</name>
<gene>
    <name evidence="2" type="primary">LOC110804115</name>
</gene>
<reference evidence="1" key="1">
    <citation type="journal article" date="2021" name="Nat. Commun.">
        <title>Genomic analyses provide insights into spinach domestication and the genetic basis of agronomic traits.</title>
        <authorList>
            <person name="Cai X."/>
            <person name="Sun X."/>
            <person name="Xu C."/>
            <person name="Sun H."/>
            <person name="Wang X."/>
            <person name="Ge C."/>
            <person name="Zhang Z."/>
            <person name="Wang Q."/>
            <person name="Fei Z."/>
            <person name="Jiao C."/>
            <person name="Wang Q."/>
        </authorList>
    </citation>
    <scope>NUCLEOTIDE SEQUENCE [LARGE SCALE GENOMIC DNA]</scope>
    <source>
        <strain evidence="1">cv. Varoflay</strain>
    </source>
</reference>
<evidence type="ECO:0000313" key="1">
    <source>
        <dbReference type="Proteomes" id="UP000813463"/>
    </source>
</evidence>
<dbReference type="PANTHER" id="PTHR31050">
    <property type="entry name" value="OS08G0413200 PROTEIN"/>
    <property type="match status" value="1"/>
</dbReference>
<sequence length="161" mass="17959">MYVTRPISLYRSHPDLLCTPPVEGPGSGYLLLEGEDDVRSYLNDKLKDLPFPQNKVLTVSYTYSSGGPGGSSTEKNKALFIPIINQPLSSNCYYVIMADNNNDKGLACKSAKEEDREPACCLYRGHISDEVPKQLDPHNIRQVFEIFKIKSGRFSARSVDP</sequence>
<dbReference type="PANTHER" id="PTHR31050:SF3">
    <property type="entry name" value="OS08G0412800 PROTEIN"/>
    <property type="match status" value="1"/>
</dbReference>
<dbReference type="InterPro" id="IPR010683">
    <property type="entry name" value="DUF1262"/>
</dbReference>
<accession>A0ABM3REQ5</accession>
<proteinExistence type="predicted"/>
<dbReference type="GeneID" id="110804115"/>
<reference evidence="2" key="2">
    <citation type="submission" date="2025-08" db="UniProtKB">
        <authorList>
            <consortium name="RefSeq"/>
        </authorList>
    </citation>
    <scope>IDENTIFICATION</scope>
    <source>
        <tissue evidence="2">Leaf</tissue>
    </source>
</reference>
<dbReference type="Proteomes" id="UP000813463">
    <property type="component" value="Chromosome 3"/>
</dbReference>
<dbReference type="Pfam" id="PF06880">
    <property type="entry name" value="DUF1262"/>
    <property type="match status" value="1"/>
</dbReference>
<keyword evidence="1" id="KW-1185">Reference proteome</keyword>